<evidence type="ECO:0000313" key="2">
    <source>
        <dbReference type="Proteomes" id="UP001171916"/>
    </source>
</evidence>
<name>A0ABT7YHH3_9BACT</name>
<dbReference type="SUPFAM" id="SSF109854">
    <property type="entry name" value="DinB/YfiT-like putative metalloenzymes"/>
    <property type="match status" value="1"/>
</dbReference>
<dbReference type="InterPro" id="IPR007061">
    <property type="entry name" value="MST-like"/>
</dbReference>
<dbReference type="RefSeq" id="WP_290002970.1">
    <property type="nucleotide sequence ID" value="NZ_JAUEPH010000010.1"/>
</dbReference>
<reference evidence="1" key="1">
    <citation type="submission" date="2023-06" db="EMBL/GenBank/DDBJ databases">
        <title>Robiginitalea aurantiacus sp. nov. and Algoriphagus sediminis sp. nov., isolated from coastal sediment.</title>
        <authorList>
            <person name="Zhou Z.Y."/>
            <person name="An J."/>
            <person name="Jia Y.W."/>
            <person name="Du Z.J."/>
        </authorList>
    </citation>
    <scope>NUCLEOTIDE SEQUENCE</scope>
    <source>
        <strain evidence="1">C2-7</strain>
    </source>
</reference>
<dbReference type="InterPro" id="IPR034660">
    <property type="entry name" value="DinB/YfiT-like"/>
</dbReference>
<evidence type="ECO:0000313" key="1">
    <source>
        <dbReference type="EMBL" id="MDN3205918.1"/>
    </source>
</evidence>
<proteinExistence type="predicted"/>
<dbReference type="Proteomes" id="UP001171916">
    <property type="component" value="Unassembled WGS sequence"/>
</dbReference>
<sequence>MKDHFHYRREFIKKAFTYTAGLSTLGFAATAAPKAKPSEALLVIGPRTGYSPQIGAMVAMLNYMRHTIVNTVKDLSVEELDWQMDEDSNSIGALLLHLAATDKFYQLNSFHGKQEFNKQEDKIWGAAMRLGKEGKKIKGHTAQHYLDIMTEVREETLETLKEYDDEWLLAIDEVWSQPGQEVNTYWKWFHVCEHESNHGGQMRILRTRVGKTLT</sequence>
<gene>
    <name evidence="1" type="ORF">QVH07_17320</name>
</gene>
<accession>A0ABT7YHH3</accession>
<comment type="caution">
    <text evidence="1">The sequence shown here is derived from an EMBL/GenBank/DDBJ whole genome shotgun (WGS) entry which is preliminary data.</text>
</comment>
<dbReference type="EMBL" id="JAUEPH010000010">
    <property type="protein sequence ID" value="MDN3205918.1"/>
    <property type="molecule type" value="Genomic_DNA"/>
</dbReference>
<protein>
    <submittedName>
        <fullName evidence="1">DinB family protein</fullName>
    </submittedName>
</protein>
<dbReference type="Gene3D" id="1.20.120.450">
    <property type="entry name" value="dinb family like domain"/>
    <property type="match status" value="1"/>
</dbReference>
<dbReference type="Pfam" id="PF04978">
    <property type="entry name" value="MST"/>
    <property type="match status" value="1"/>
</dbReference>
<organism evidence="1 2">
    <name type="scientific">Algoriphagus sediminis</name>
    <dbReference type="NCBI Taxonomy" id="3057113"/>
    <lineage>
        <taxon>Bacteria</taxon>
        <taxon>Pseudomonadati</taxon>
        <taxon>Bacteroidota</taxon>
        <taxon>Cytophagia</taxon>
        <taxon>Cytophagales</taxon>
        <taxon>Cyclobacteriaceae</taxon>
        <taxon>Algoriphagus</taxon>
    </lineage>
</organism>
<keyword evidence="2" id="KW-1185">Reference proteome</keyword>